<gene>
    <name evidence="2" type="ORF">ANTHELSMS3_04731</name>
</gene>
<accession>A0A222EBQ1</accession>
<organism evidence="2 3">
    <name type="scientific">Antarctobacter heliothermus</name>
    <dbReference type="NCBI Taxonomy" id="74033"/>
    <lineage>
        <taxon>Bacteria</taxon>
        <taxon>Pseudomonadati</taxon>
        <taxon>Pseudomonadota</taxon>
        <taxon>Alphaproteobacteria</taxon>
        <taxon>Rhodobacterales</taxon>
        <taxon>Roseobacteraceae</taxon>
        <taxon>Antarctobacter</taxon>
    </lineage>
</organism>
<keyword evidence="1" id="KW-0472">Membrane</keyword>
<feature type="transmembrane region" description="Helical" evidence="1">
    <location>
        <begin position="196"/>
        <end position="219"/>
    </location>
</feature>
<dbReference type="Proteomes" id="UP000203589">
    <property type="component" value="Plasmid pSMS3-2"/>
</dbReference>
<dbReference type="EMBL" id="CP022542">
    <property type="protein sequence ID" value="ASP23629.1"/>
    <property type="molecule type" value="Genomic_DNA"/>
</dbReference>
<dbReference type="InterPro" id="IPR018688">
    <property type="entry name" value="PpoB2-like"/>
</dbReference>
<geneLocation type="plasmid" evidence="3">
    <name>psms3-2</name>
</geneLocation>
<sequence length="250" mass="26316">MLALRIRSLRGAHWLAFFAGLLVAWGLLFWMAIPGDLRTLEATYGASLIDILCGGAFGASGFVAAFAMWALMGAAMMAPTALPALATYDDLSNVAQTGFGKLLGGYLAAWLGFSALAACAQVALYQLGLVGALGQSLSVPLTMALLIGAGAYQFSALKQGCLSRCRAPLTFFMQHWDEGPFRNGLRLGLDCIGCCWALMLLGFVGGTMNLAFMGVGMLLMTLEKLPQIGRYLTRPLGGGLIAAGLALPFF</sequence>
<feature type="transmembrane region" description="Helical" evidence="1">
    <location>
        <begin position="137"/>
        <end position="154"/>
    </location>
</feature>
<keyword evidence="1" id="KW-0812">Transmembrane</keyword>
<keyword evidence="3" id="KW-1185">Reference proteome</keyword>
<reference evidence="2 3" key="1">
    <citation type="submission" date="2017-07" db="EMBL/GenBank/DDBJ databases">
        <title>Genome Sequence of Antarctobacter heliothermus Strain SMS3 Isolated from a culture of the Diatom Skeletonema marinoi.</title>
        <authorList>
            <person name="Topel M."/>
            <person name="Pinder M.I.M."/>
            <person name="Johansson O.N."/>
            <person name="Kourtchenko O."/>
            <person name="Godhe A."/>
            <person name="Clarke A.K."/>
        </authorList>
    </citation>
    <scope>NUCLEOTIDE SEQUENCE [LARGE SCALE GENOMIC DNA]</scope>
    <source>
        <strain evidence="2 3">SMS3</strain>
        <plasmid evidence="3">Plasmid psms3-2</plasmid>
    </source>
</reference>
<dbReference type="Pfam" id="PF09948">
    <property type="entry name" value="PpoB2"/>
    <property type="match status" value="1"/>
</dbReference>
<dbReference type="KEGG" id="aht:ANTHELSMS3_04731"/>
<keyword evidence="2" id="KW-0614">Plasmid</keyword>
<dbReference type="RefSeq" id="WP_254694991.1">
    <property type="nucleotide sequence ID" value="NZ_CP022542.1"/>
</dbReference>
<feature type="transmembrane region" description="Helical" evidence="1">
    <location>
        <begin position="12"/>
        <end position="33"/>
    </location>
</feature>
<feature type="transmembrane region" description="Helical" evidence="1">
    <location>
        <begin position="106"/>
        <end position="125"/>
    </location>
</feature>
<evidence type="ECO:0000313" key="3">
    <source>
        <dbReference type="Proteomes" id="UP000203589"/>
    </source>
</evidence>
<proteinExistence type="predicted"/>
<keyword evidence="1" id="KW-1133">Transmembrane helix</keyword>
<evidence type="ECO:0000256" key="1">
    <source>
        <dbReference type="SAM" id="Phobius"/>
    </source>
</evidence>
<name>A0A222EBQ1_9RHOB</name>
<dbReference type="AlphaFoldDB" id="A0A222EBQ1"/>
<evidence type="ECO:0000313" key="2">
    <source>
        <dbReference type="EMBL" id="ASP23629.1"/>
    </source>
</evidence>
<protein>
    <submittedName>
        <fullName evidence="2">Metal-binding integral membrane protein</fullName>
    </submittedName>
</protein>